<gene>
    <name evidence="2" type="ORF">B5F14_09895</name>
</gene>
<keyword evidence="1" id="KW-1133">Transmembrane helix</keyword>
<evidence type="ECO:0000256" key="1">
    <source>
        <dbReference type="SAM" id="Phobius"/>
    </source>
</evidence>
<evidence type="ECO:0000313" key="3">
    <source>
        <dbReference type="Proteomes" id="UP000195447"/>
    </source>
</evidence>
<keyword evidence="3" id="KW-1185">Reference proteome</keyword>
<keyword evidence="1" id="KW-0812">Transmembrane</keyword>
<dbReference type="AlphaFoldDB" id="A0A1Y4LML7"/>
<dbReference type="RefSeq" id="WP_087159198.1">
    <property type="nucleotide sequence ID" value="NZ_NFKM01000029.1"/>
</dbReference>
<protein>
    <submittedName>
        <fullName evidence="2">Uncharacterized protein</fullName>
    </submittedName>
</protein>
<dbReference type="Proteomes" id="UP000195447">
    <property type="component" value="Unassembled WGS sequence"/>
</dbReference>
<sequence length="201" mass="23500">MRRSKKLLDDFEIKKDLNGKKGMLLESHVIILIIMGVVLMAWVIFCGICFIRHSRDVIVSNDFVAHVQCETCGTYYDVDASEFTKSHFSKHRSVTKTKVEKGALVNRPHYNYYAKKLHCPKCEKKQYAQVLNVNEINRMTEKFMLRSGLRWLIIMAIGGAIILAVAFIPMHFFDQARKQSIEDLKEQRYDQFKERYGIEEN</sequence>
<proteinExistence type="predicted"/>
<name>A0A1Y4LML7_9FIRM</name>
<evidence type="ECO:0000313" key="2">
    <source>
        <dbReference type="EMBL" id="OUP56101.1"/>
    </source>
</evidence>
<feature type="transmembrane region" description="Helical" evidence="1">
    <location>
        <begin position="29"/>
        <end position="51"/>
    </location>
</feature>
<comment type="caution">
    <text evidence="2">The sequence shown here is derived from an EMBL/GenBank/DDBJ whole genome shotgun (WGS) entry which is preliminary data.</text>
</comment>
<organism evidence="2 3">
    <name type="scientific">Faecalitalea cylindroides</name>
    <dbReference type="NCBI Taxonomy" id="39483"/>
    <lineage>
        <taxon>Bacteria</taxon>
        <taxon>Bacillati</taxon>
        <taxon>Bacillota</taxon>
        <taxon>Erysipelotrichia</taxon>
        <taxon>Erysipelotrichales</taxon>
        <taxon>Erysipelotrichaceae</taxon>
        <taxon>Faecalitalea</taxon>
    </lineage>
</organism>
<accession>A0A1Y4LML7</accession>
<reference evidence="3" key="1">
    <citation type="submission" date="2017-04" db="EMBL/GenBank/DDBJ databases">
        <title>Function of individual gut microbiota members based on whole genome sequencing of pure cultures obtained from chicken caecum.</title>
        <authorList>
            <person name="Medvecky M."/>
            <person name="Cejkova D."/>
            <person name="Polansky O."/>
            <person name="Karasova D."/>
            <person name="Kubasova T."/>
            <person name="Cizek A."/>
            <person name="Rychlik I."/>
        </authorList>
    </citation>
    <scope>NUCLEOTIDE SEQUENCE [LARGE SCALE GENOMIC DNA]</scope>
    <source>
        <strain evidence="3">An178</strain>
    </source>
</reference>
<keyword evidence="1" id="KW-0472">Membrane</keyword>
<dbReference type="EMBL" id="NFKM01000029">
    <property type="protein sequence ID" value="OUP56101.1"/>
    <property type="molecule type" value="Genomic_DNA"/>
</dbReference>
<feature type="transmembrane region" description="Helical" evidence="1">
    <location>
        <begin position="148"/>
        <end position="168"/>
    </location>
</feature>